<feature type="transmembrane region" description="Helical" evidence="1">
    <location>
        <begin position="62"/>
        <end position="80"/>
    </location>
</feature>
<gene>
    <name evidence="2" type="ORF">SLA_3767</name>
</gene>
<feature type="transmembrane region" description="Helical" evidence="1">
    <location>
        <begin position="37"/>
        <end position="55"/>
    </location>
</feature>
<dbReference type="KEGG" id="slau:SLA_3767"/>
<keyword evidence="1" id="KW-0812">Transmembrane</keyword>
<evidence type="ECO:0000313" key="3">
    <source>
        <dbReference type="Proteomes" id="UP000217676"/>
    </source>
</evidence>
<accession>A0A169NN19</accession>
<evidence type="ECO:0000256" key="1">
    <source>
        <dbReference type="SAM" id="Phobius"/>
    </source>
</evidence>
<organism evidence="2 3">
    <name type="scientific">Streptomyces laurentii</name>
    <dbReference type="NCBI Taxonomy" id="39478"/>
    <lineage>
        <taxon>Bacteria</taxon>
        <taxon>Bacillati</taxon>
        <taxon>Actinomycetota</taxon>
        <taxon>Actinomycetes</taxon>
        <taxon>Kitasatosporales</taxon>
        <taxon>Streptomycetaceae</taxon>
        <taxon>Streptomyces</taxon>
    </lineage>
</organism>
<dbReference type="EMBL" id="AP017424">
    <property type="protein sequence ID" value="BAU84672.1"/>
    <property type="molecule type" value="Genomic_DNA"/>
</dbReference>
<dbReference type="AlphaFoldDB" id="A0A169NN19"/>
<evidence type="ECO:0000313" key="2">
    <source>
        <dbReference type="EMBL" id="BAU84672.1"/>
    </source>
</evidence>
<keyword evidence="1" id="KW-1133">Transmembrane helix</keyword>
<proteinExistence type="predicted"/>
<reference evidence="2 3" key="1">
    <citation type="journal article" date="2016" name="Genome Announc.">
        <title>Complete Genome Sequence of Thiostrepton-Producing Streptomyces laurentii ATCC 31255.</title>
        <authorList>
            <person name="Doi K."/>
            <person name="Fujino Y."/>
            <person name="Nagayoshi Y."/>
            <person name="Ohshima T."/>
            <person name="Ogata S."/>
        </authorList>
    </citation>
    <scope>NUCLEOTIDE SEQUENCE [LARGE SCALE GENOMIC DNA]</scope>
    <source>
        <strain evidence="2 3">ATCC 31255</strain>
    </source>
</reference>
<keyword evidence="3" id="KW-1185">Reference proteome</keyword>
<name>A0A169NN19_STRLU</name>
<dbReference type="Proteomes" id="UP000217676">
    <property type="component" value="Chromosome"/>
</dbReference>
<keyword evidence="1" id="KW-0472">Membrane</keyword>
<feature type="transmembrane region" description="Helical" evidence="1">
    <location>
        <begin position="174"/>
        <end position="195"/>
    </location>
</feature>
<sequence length="287" mass="27783">MSAPALAPRMLRAAVFTAVCVVLGALGHALAACAGIAAWSLIAGLLGVFGVTVLFTGRERSLPSVVGALTVGQLALHALFGLGQRPLGQGTGTGTGANDALVRLAATLVCGRGAVHLSPAEAARIVGDAGIGPFGSGAATGATGTGAMTGGATTGGVNPHLAHAMGAADPAAGLLPSLPMLLGHLLAALATGWLLRRGDLALGRLVRLSAEGAAGVAGCALVRSLRAALSFVRALLAGLPAAPATGPRGPARTSFDSSPPPVVVALADTVIRRGPPAAARCALALAA</sequence>
<protein>
    <submittedName>
        <fullName evidence="2">Integral membrane protein</fullName>
    </submittedName>
</protein>